<comment type="caution">
    <text evidence="19">The sequence shown here is derived from an EMBL/GenBank/DDBJ whole genome shotgun (WGS) entry which is preliminary data.</text>
</comment>
<keyword evidence="6" id="KW-0479">Metal-binding</keyword>
<keyword evidence="20" id="KW-1185">Reference proteome</keyword>
<evidence type="ECO:0000256" key="10">
    <source>
        <dbReference type="ARBA" id="ARBA00022989"/>
    </source>
</evidence>
<keyword evidence="10" id="KW-1133">Transmembrane helix</keyword>
<keyword evidence="4" id="KW-0107">Calcium channel</keyword>
<dbReference type="GO" id="GO:0005245">
    <property type="term" value="F:voltage-gated calcium channel activity"/>
    <property type="evidence" value="ECO:0007669"/>
    <property type="project" value="TreeGrafter"/>
</dbReference>
<evidence type="ECO:0000256" key="17">
    <source>
        <dbReference type="SAM" id="SignalP"/>
    </source>
</evidence>
<evidence type="ECO:0000313" key="19">
    <source>
        <dbReference type="EMBL" id="KAJ3650729.1"/>
    </source>
</evidence>
<evidence type="ECO:0000256" key="12">
    <source>
        <dbReference type="ARBA" id="ARBA00023136"/>
    </source>
</evidence>
<protein>
    <recommendedName>
        <fullName evidence="18">VWFA domain-containing protein</fullName>
    </recommendedName>
</protein>
<evidence type="ECO:0000256" key="2">
    <source>
        <dbReference type="ARBA" id="ARBA00022448"/>
    </source>
</evidence>
<evidence type="ECO:0000256" key="13">
    <source>
        <dbReference type="ARBA" id="ARBA00023157"/>
    </source>
</evidence>
<accession>A0AA38IB86</accession>
<keyword evidence="2" id="KW-0813">Transport</keyword>
<dbReference type="Pfam" id="PF08399">
    <property type="entry name" value="VWA_N"/>
    <property type="match status" value="1"/>
</dbReference>
<dbReference type="SMART" id="SM00327">
    <property type="entry name" value="VWA"/>
    <property type="match status" value="1"/>
</dbReference>
<dbReference type="CDD" id="cd01463">
    <property type="entry name" value="vWA_VGCC_like"/>
    <property type="match status" value="1"/>
</dbReference>
<comment type="subcellular location">
    <subcellularLocation>
        <location evidence="1">Membrane</location>
        <topology evidence="1">Single-pass type I membrane protein</topology>
    </subcellularLocation>
</comment>
<dbReference type="FunFam" id="3.30.450.20:FF:000057">
    <property type="entry name" value="Voltage-dependent calcium channel subunit alpha-2/delta-4"/>
    <property type="match status" value="1"/>
</dbReference>
<keyword evidence="15" id="KW-0407">Ion channel</keyword>
<feature type="compositionally biased region" description="Acidic residues" evidence="16">
    <location>
        <begin position="179"/>
        <end position="199"/>
    </location>
</feature>
<dbReference type="Proteomes" id="UP001168821">
    <property type="component" value="Unassembled WGS sequence"/>
</dbReference>
<dbReference type="GO" id="GO:0046872">
    <property type="term" value="F:metal ion binding"/>
    <property type="evidence" value="ECO:0007669"/>
    <property type="project" value="UniProtKB-KW"/>
</dbReference>
<dbReference type="InterPro" id="IPR002035">
    <property type="entry name" value="VWF_A"/>
</dbReference>
<evidence type="ECO:0000256" key="5">
    <source>
        <dbReference type="ARBA" id="ARBA00022692"/>
    </source>
</evidence>
<dbReference type="SUPFAM" id="SSF53300">
    <property type="entry name" value="vWA-like"/>
    <property type="match status" value="1"/>
</dbReference>
<dbReference type="PROSITE" id="PS50234">
    <property type="entry name" value="VWFA"/>
    <property type="match status" value="1"/>
</dbReference>
<keyword evidence="3" id="KW-0109">Calcium transport</keyword>
<feature type="domain" description="VWFA" evidence="18">
    <location>
        <begin position="320"/>
        <end position="503"/>
    </location>
</feature>
<keyword evidence="14" id="KW-0325">Glycoprotein</keyword>
<keyword evidence="13" id="KW-1015">Disulfide bond</keyword>
<evidence type="ECO:0000256" key="16">
    <source>
        <dbReference type="SAM" id="MobiDB-lite"/>
    </source>
</evidence>
<feature type="signal peptide" evidence="17">
    <location>
        <begin position="1"/>
        <end position="18"/>
    </location>
</feature>
<feature type="chain" id="PRO_5041224546" description="VWFA domain-containing protein" evidence="17">
    <location>
        <begin position="19"/>
        <end position="1432"/>
    </location>
</feature>
<name>A0AA38IB86_9CUCU</name>
<dbReference type="GO" id="GO:0005891">
    <property type="term" value="C:voltage-gated calcium channel complex"/>
    <property type="evidence" value="ECO:0007669"/>
    <property type="project" value="TreeGrafter"/>
</dbReference>
<dbReference type="InterPro" id="IPR013680">
    <property type="entry name" value="VDCC_a2/dsu"/>
</dbReference>
<keyword evidence="5" id="KW-0812">Transmembrane</keyword>
<evidence type="ECO:0000256" key="7">
    <source>
        <dbReference type="ARBA" id="ARBA00022729"/>
    </source>
</evidence>
<keyword evidence="9" id="KW-0851">Voltage-gated channel</keyword>
<keyword evidence="11" id="KW-0406">Ion transport</keyword>
<gene>
    <name evidence="19" type="ORF">Zmor_016811</name>
</gene>
<evidence type="ECO:0000256" key="14">
    <source>
        <dbReference type="ARBA" id="ARBA00023180"/>
    </source>
</evidence>
<evidence type="ECO:0000313" key="20">
    <source>
        <dbReference type="Proteomes" id="UP001168821"/>
    </source>
</evidence>
<keyword evidence="7 17" id="KW-0732">Signal</keyword>
<feature type="region of interest" description="Disordered" evidence="16">
    <location>
        <begin position="172"/>
        <end position="215"/>
    </location>
</feature>
<evidence type="ECO:0000256" key="3">
    <source>
        <dbReference type="ARBA" id="ARBA00022568"/>
    </source>
</evidence>
<evidence type="ECO:0000256" key="1">
    <source>
        <dbReference type="ARBA" id="ARBA00004479"/>
    </source>
</evidence>
<dbReference type="Pfam" id="PF08473">
    <property type="entry name" value="VGCC_alpha2"/>
    <property type="match status" value="1"/>
</dbReference>
<feature type="compositionally biased region" description="Polar residues" evidence="16">
    <location>
        <begin position="206"/>
        <end position="215"/>
    </location>
</feature>
<evidence type="ECO:0000256" key="11">
    <source>
        <dbReference type="ARBA" id="ARBA00023065"/>
    </source>
</evidence>
<reference evidence="19" key="1">
    <citation type="journal article" date="2023" name="G3 (Bethesda)">
        <title>Whole genome assemblies of Zophobas morio and Tenebrio molitor.</title>
        <authorList>
            <person name="Kaur S."/>
            <person name="Stinson S.A."/>
            <person name="diCenzo G.C."/>
        </authorList>
    </citation>
    <scope>NUCLEOTIDE SEQUENCE</scope>
    <source>
        <strain evidence="19">QUZm001</strain>
    </source>
</reference>
<dbReference type="InterPro" id="IPR036465">
    <property type="entry name" value="vWFA_dom_sf"/>
</dbReference>
<dbReference type="InterPro" id="IPR051173">
    <property type="entry name" value="Ca_channel_alpha-2/delta"/>
</dbReference>
<dbReference type="Pfam" id="PF00092">
    <property type="entry name" value="VWA"/>
    <property type="match status" value="1"/>
</dbReference>
<evidence type="ECO:0000256" key="6">
    <source>
        <dbReference type="ARBA" id="ARBA00022723"/>
    </source>
</evidence>
<dbReference type="InterPro" id="IPR013608">
    <property type="entry name" value="VWA_N"/>
</dbReference>
<evidence type="ECO:0000256" key="15">
    <source>
        <dbReference type="ARBA" id="ARBA00023303"/>
    </source>
</evidence>
<sequence>MWAKTTLMVVFLAWSSLGQEQKTKQHPELPNLVRSWAQKLGGELLNFGELVTRKTRVNESFKRHTSIKDENGEKMLKDIHEKIYNMTREKVEAVKRIMDIAEEAARSQKEEHIKLDFQFVNAKTLNDSAVGDQEGPEVRAQEVRYDDSFISTDSRFEEKYQAMVQADEDLDGYQRDQDPQEEEESKASDETDGEIEVTDGSEKDPQASQVPQIDRNNIPLYRNSHFYNIPVNTNFSAVHVPSNVYERSTEVISGIIWSEVLDTTFKDNYQRDPSLSWQYFGSSTGFMRQFPAMKWNQDPIDLFDCRTRSWFIEAASSPKDVVILVDRSGSMTGMRREIARHVVHNILDTLGNNDYVNILTFSNTTDPLIDCFDSILVQANLANVRLLKEGMSTFRTEQIANLSLALVTAFRLLEAYRNDTNIGANCNQAIMLVTDGVQDNYMKIFKDYNWNNLPFVNVRVFTYLIGREVSDVREVKWMACANRGYYVHLSTYAEVREEVLQYIPVMARPMVLNAGQKPNPTWSPVYADVTDPKLTNWLWINRERNKQRERLLAYFGRKKTLLSPDEQDKKFVHQQKHKQDNYGELQTYRLMTSVSLPVYDKKPRAERVANLLGVAGTDIPIEYIEALMLPYRLGVNGFAFIVTNNGYILTHPDLRPVHQGILKPAYNRVDMIEVEVLDDGSEPRHFADEILEFRRRVVMQETGDITLEVKRHLDDMRRLVTGTRHYYYMGVNNTPFTIVISLPGKYGFYKVEHSVENDIHRMRSDDKIDKSEGGWLTQFFTGNWTLHPDWHYCRYMDDRHYFETPEEELLHFLKKIEGIKWKWLECDRRLITKVVADAKITSWFSENITTANYTKEENGEKFIRRFGITVAFLATHSGLTRWQDFPQNIDANAKEEPTYRHFHILHNKAIDEIWYKRAVEYHYKDHTAYVYSVPFDVGDENNTLLTVSHAIFREEGAKKSPAAVIGYQSYHSALYSLFRNITTSCGDIACTRTCETDELDCFLLDENGYIIVSDDLTQTGYFFGKFRPDIMGFLVNEGIYNVTRMYDYQGLCPEEEEASNPAPPMSTPFVSMTYFLRWIFDLLLTLTPTLTLSTEDIYTLYHRSIEEHLKYAPCDEEYYVYALNYSGDFGAFRYWDIAVSLVESSNLLLLAYNRTLDTGNETLTLADFVKIKYDTRWECKVSAAPFQRKPYPSCFNEVKINESEILTCGAPRLALPLLLPLALLPLHHLSDLVRWASATLFYLLRTVSGSDADSMAYPDEEHEMHNLDEQDSEAEATEQPSRFSEKEFDQRVIIKKTKPECCDFEMWYYRLVHYSDRNISNSGYNKVMTDDCTRPFIVQKVFSSNMILLVLNSVCWEKGPTVAKMPDPVQVDYNMSFACYRELYNNYTRRHYMSCINRNANESEIKLCGLAPHSRPWSALLVALLSTALYAI</sequence>
<dbReference type="PANTHER" id="PTHR10166">
    <property type="entry name" value="VOLTAGE-DEPENDENT CALCIUM CHANNEL SUBUNIT ALPHA-2/DELTA-RELATED"/>
    <property type="match status" value="1"/>
</dbReference>
<evidence type="ECO:0000256" key="4">
    <source>
        <dbReference type="ARBA" id="ARBA00022673"/>
    </source>
</evidence>
<dbReference type="Gene3D" id="3.40.50.410">
    <property type="entry name" value="von Willebrand factor, type A domain"/>
    <property type="match status" value="1"/>
</dbReference>
<dbReference type="PANTHER" id="PTHR10166:SF63">
    <property type="entry name" value="STRAIGHTJACKET, ISOFORM C"/>
    <property type="match status" value="1"/>
</dbReference>
<keyword evidence="8" id="KW-0106">Calcium</keyword>
<evidence type="ECO:0000256" key="9">
    <source>
        <dbReference type="ARBA" id="ARBA00022882"/>
    </source>
</evidence>
<evidence type="ECO:0000259" key="18">
    <source>
        <dbReference type="PROSITE" id="PS50234"/>
    </source>
</evidence>
<organism evidence="19 20">
    <name type="scientific">Zophobas morio</name>
    <dbReference type="NCBI Taxonomy" id="2755281"/>
    <lineage>
        <taxon>Eukaryota</taxon>
        <taxon>Metazoa</taxon>
        <taxon>Ecdysozoa</taxon>
        <taxon>Arthropoda</taxon>
        <taxon>Hexapoda</taxon>
        <taxon>Insecta</taxon>
        <taxon>Pterygota</taxon>
        <taxon>Neoptera</taxon>
        <taxon>Endopterygota</taxon>
        <taxon>Coleoptera</taxon>
        <taxon>Polyphaga</taxon>
        <taxon>Cucujiformia</taxon>
        <taxon>Tenebrionidae</taxon>
        <taxon>Zophobas</taxon>
    </lineage>
</organism>
<feature type="region of interest" description="Disordered" evidence="16">
    <location>
        <begin position="1263"/>
        <end position="1284"/>
    </location>
</feature>
<keyword evidence="12" id="KW-0472">Membrane</keyword>
<dbReference type="FunFam" id="3.40.50.410:FF:000095">
    <property type="entry name" value="Dihydropyridine-sensitive l-type calcium channel"/>
    <property type="match status" value="1"/>
</dbReference>
<evidence type="ECO:0000256" key="8">
    <source>
        <dbReference type="ARBA" id="ARBA00022837"/>
    </source>
</evidence>
<dbReference type="EMBL" id="JALNTZ010000005">
    <property type="protein sequence ID" value="KAJ3650729.1"/>
    <property type="molecule type" value="Genomic_DNA"/>
</dbReference>
<dbReference type="Gene3D" id="3.30.450.20">
    <property type="entry name" value="PAS domain"/>
    <property type="match status" value="1"/>
</dbReference>
<proteinExistence type="predicted"/>